<protein>
    <submittedName>
        <fullName evidence="2">Uncharacterized protein</fullName>
    </submittedName>
</protein>
<proteinExistence type="predicted"/>
<accession>A0ABT2ZR46</accession>
<organism evidence="2 3">
    <name type="scientific">Albidovulum litorale</name>
    <dbReference type="NCBI Taxonomy" id="2984134"/>
    <lineage>
        <taxon>Bacteria</taxon>
        <taxon>Pseudomonadati</taxon>
        <taxon>Pseudomonadota</taxon>
        <taxon>Alphaproteobacteria</taxon>
        <taxon>Rhodobacterales</taxon>
        <taxon>Paracoccaceae</taxon>
        <taxon>Albidovulum</taxon>
    </lineage>
</organism>
<keyword evidence="1" id="KW-0812">Transmembrane</keyword>
<dbReference type="RefSeq" id="WP_263740722.1">
    <property type="nucleotide sequence ID" value="NZ_JAOWKZ010000003.1"/>
</dbReference>
<keyword evidence="3" id="KW-1185">Reference proteome</keyword>
<keyword evidence="1" id="KW-1133">Transmembrane helix</keyword>
<dbReference type="Proteomes" id="UP001652564">
    <property type="component" value="Unassembled WGS sequence"/>
</dbReference>
<reference evidence="2 3" key="1">
    <citation type="submission" date="2022-10" db="EMBL/GenBank/DDBJ databases">
        <title>Defluviimonas sp. nov., isolated from ocean surface sediments.</title>
        <authorList>
            <person name="He W."/>
            <person name="Wang L."/>
            <person name="Zhang D.-F."/>
        </authorList>
    </citation>
    <scope>NUCLEOTIDE SEQUENCE [LARGE SCALE GENOMIC DNA]</scope>
    <source>
        <strain evidence="2 3">WL0050</strain>
    </source>
</reference>
<feature type="transmembrane region" description="Helical" evidence="1">
    <location>
        <begin position="151"/>
        <end position="170"/>
    </location>
</feature>
<comment type="caution">
    <text evidence="2">The sequence shown here is derived from an EMBL/GenBank/DDBJ whole genome shotgun (WGS) entry which is preliminary data.</text>
</comment>
<dbReference type="EMBL" id="JAOWKZ010000003">
    <property type="protein sequence ID" value="MCV2873517.1"/>
    <property type="molecule type" value="Genomic_DNA"/>
</dbReference>
<evidence type="ECO:0000256" key="1">
    <source>
        <dbReference type="SAM" id="Phobius"/>
    </source>
</evidence>
<gene>
    <name evidence="2" type="ORF">OEZ71_14545</name>
</gene>
<sequence length="311" mass="34591">MTDSENIRRHLLPLVAFALSAVCAGPAWANMPMAPFFAFVKMSMWWVILLALFIETVALRYLFLTEWPHAAKAALSINVISLLCGLILYPLAAVLGYELLDDLIVDLFGASDLVEISALWLGSSVVDAFVELLALRWIFSLRSNFGQSFGFLLANLASAGALVIVMAWQAHVPDMPVEEAARVEREYAPEIAFLRKTLDAFPAHVVVPEPKGGFHRPDHDWTQGLLSELAALRIRTMALSLPPTTVWIKGSTALWAVDSRFKDDDRVVDKGYVDTVLAGQQPRPTGSPHYRYRIERELDGTVYAIEVILRN</sequence>
<evidence type="ECO:0000313" key="3">
    <source>
        <dbReference type="Proteomes" id="UP001652564"/>
    </source>
</evidence>
<keyword evidence="1" id="KW-0472">Membrane</keyword>
<feature type="transmembrane region" description="Helical" evidence="1">
    <location>
        <begin position="75"/>
        <end position="97"/>
    </location>
</feature>
<name>A0ABT2ZR46_9RHOB</name>
<feature type="transmembrane region" description="Helical" evidence="1">
    <location>
        <begin position="117"/>
        <end position="139"/>
    </location>
</feature>
<feature type="transmembrane region" description="Helical" evidence="1">
    <location>
        <begin position="45"/>
        <end position="63"/>
    </location>
</feature>
<evidence type="ECO:0000313" key="2">
    <source>
        <dbReference type="EMBL" id="MCV2873517.1"/>
    </source>
</evidence>